<feature type="domain" description="Glycosyltransferase 2-like" evidence="2">
    <location>
        <begin position="7"/>
        <end position="137"/>
    </location>
</feature>
<reference evidence="4" key="1">
    <citation type="submission" date="2016-10" db="EMBL/GenBank/DDBJ databases">
        <authorList>
            <person name="Varghese N."/>
            <person name="Submissions S."/>
        </authorList>
    </citation>
    <scope>NUCLEOTIDE SEQUENCE [LARGE SCALE GENOMIC DNA]</scope>
    <source>
        <strain evidence="4">DSM 24450</strain>
    </source>
</reference>
<evidence type="ECO:0000313" key="4">
    <source>
        <dbReference type="Proteomes" id="UP000199312"/>
    </source>
</evidence>
<protein>
    <submittedName>
        <fullName evidence="3">Glycosyltransferase involved in cell wall bisynthesis</fullName>
    </submittedName>
</protein>
<gene>
    <name evidence="3" type="ORF">SAMN04488006_0009</name>
</gene>
<dbReference type="Pfam" id="PF00535">
    <property type="entry name" value="Glycos_transf_2"/>
    <property type="match status" value="1"/>
</dbReference>
<dbReference type="EMBL" id="FOZP01000010">
    <property type="protein sequence ID" value="SFS78619.1"/>
    <property type="molecule type" value="Genomic_DNA"/>
</dbReference>
<keyword evidence="4" id="KW-1185">Reference proteome</keyword>
<dbReference type="OrthoDB" id="597270at2"/>
<feature type="transmembrane region" description="Helical" evidence="1">
    <location>
        <begin position="290"/>
        <end position="309"/>
    </location>
</feature>
<accession>A0A1I6SNT8</accession>
<keyword evidence="1" id="KW-0472">Membrane</keyword>
<evidence type="ECO:0000259" key="2">
    <source>
        <dbReference type="Pfam" id="PF00535"/>
    </source>
</evidence>
<name>A0A1I6SNT8_9FLAO</name>
<dbReference type="Proteomes" id="UP000199312">
    <property type="component" value="Unassembled WGS sequence"/>
</dbReference>
<dbReference type="InterPro" id="IPR029044">
    <property type="entry name" value="Nucleotide-diphossugar_trans"/>
</dbReference>
<dbReference type="STRING" id="593133.SAMN04488006_0009"/>
<organism evidence="3 4">
    <name type="scientific">Lutibacter maritimus</name>
    <dbReference type="NCBI Taxonomy" id="593133"/>
    <lineage>
        <taxon>Bacteria</taxon>
        <taxon>Pseudomonadati</taxon>
        <taxon>Bacteroidota</taxon>
        <taxon>Flavobacteriia</taxon>
        <taxon>Flavobacteriales</taxon>
        <taxon>Flavobacteriaceae</taxon>
        <taxon>Lutibacter</taxon>
    </lineage>
</organism>
<evidence type="ECO:0000313" key="3">
    <source>
        <dbReference type="EMBL" id="SFS78619.1"/>
    </source>
</evidence>
<dbReference type="PANTHER" id="PTHR22916:SF3">
    <property type="entry name" value="UDP-GLCNAC:BETAGAL BETA-1,3-N-ACETYLGLUCOSAMINYLTRANSFERASE-LIKE PROTEIN 1"/>
    <property type="match status" value="1"/>
</dbReference>
<dbReference type="PANTHER" id="PTHR22916">
    <property type="entry name" value="GLYCOSYLTRANSFERASE"/>
    <property type="match status" value="1"/>
</dbReference>
<dbReference type="SUPFAM" id="SSF53448">
    <property type="entry name" value="Nucleotide-diphospho-sugar transferases"/>
    <property type="match status" value="1"/>
</dbReference>
<dbReference type="AlphaFoldDB" id="A0A1I6SNT8"/>
<dbReference type="RefSeq" id="WP_090230392.1">
    <property type="nucleotide sequence ID" value="NZ_FOZP01000010.1"/>
</dbReference>
<dbReference type="CDD" id="cd00761">
    <property type="entry name" value="Glyco_tranf_GTA_type"/>
    <property type="match status" value="1"/>
</dbReference>
<dbReference type="GO" id="GO:0016758">
    <property type="term" value="F:hexosyltransferase activity"/>
    <property type="evidence" value="ECO:0007669"/>
    <property type="project" value="UniProtKB-ARBA"/>
</dbReference>
<keyword evidence="3" id="KW-0808">Transferase</keyword>
<sequence length="320" mass="37731">MNTPLVSIIIPTYNRAHLIGETLDSVLAQTYTHWECIVVDDGSTDGTEEVLKMFVDKDDRIQYHLRPKDRPKGANACRNYGFELSKGEYINWFDDDDVMLPDFIKLKKDAFTSSIDLVICSGFLVDSDLEHKNAIILNEKPDLYKEYVLWRLRIITGCVLFKRSFLKNKELYCHIIKRGQESELFSRLFFKLPENSFKIINEPLFLYRQHVNTKSTKNLAYVKEYKESETIIAFENLKKSIVINDCELTNYLYKFLINIFFRGIENNHLSNSKKILSNLLSVVHKKNFQLALKLFIFCNFFLFINRGSYRIEKNIKKYKF</sequence>
<dbReference type="InterPro" id="IPR001173">
    <property type="entry name" value="Glyco_trans_2-like"/>
</dbReference>
<keyword evidence="1" id="KW-1133">Transmembrane helix</keyword>
<dbReference type="Gene3D" id="3.90.550.10">
    <property type="entry name" value="Spore Coat Polysaccharide Biosynthesis Protein SpsA, Chain A"/>
    <property type="match status" value="1"/>
</dbReference>
<proteinExistence type="predicted"/>
<evidence type="ECO:0000256" key="1">
    <source>
        <dbReference type="SAM" id="Phobius"/>
    </source>
</evidence>
<keyword evidence="1" id="KW-0812">Transmembrane</keyword>